<comment type="caution">
    <text evidence="2">The sequence shown here is derived from an EMBL/GenBank/DDBJ whole genome shotgun (WGS) entry which is preliminary data.</text>
</comment>
<dbReference type="InterPro" id="IPR011993">
    <property type="entry name" value="PH-like_dom_sf"/>
</dbReference>
<dbReference type="EMBL" id="LXWW01000118">
    <property type="protein sequence ID" value="OAO15760.1"/>
    <property type="molecule type" value="Genomic_DNA"/>
</dbReference>
<dbReference type="InterPro" id="IPR001849">
    <property type="entry name" value="PH_domain"/>
</dbReference>
<organism evidence="2 3">
    <name type="scientific">Blastocystis sp. subtype 1 (strain ATCC 50177 / NandII)</name>
    <dbReference type="NCBI Taxonomy" id="478820"/>
    <lineage>
        <taxon>Eukaryota</taxon>
        <taxon>Sar</taxon>
        <taxon>Stramenopiles</taxon>
        <taxon>Bigyra</taxon>
        <taxon>Opalozoa</taxon>
        <taxon>Opalinata</taxon>
        <taxon>Blastocystidae</taxon>
        <taxon>Blastocystis</taxon>
    </lineage>
</organism>
<keyword evidence="3" id="KW-1185">Reference proteome</keyword>
<evidence type="ECO:0000259" key="1">
    <source>
        <dbReference type="PROSITE" id="PS50003"/>
    </source>
</evidence>
<dbReference type="InterPro" id="IPR051707">
    <property type="entry name" value="PI-Interact_SigTrans_Reg"/>
</dbReference>
<dbReference type="PANTHER" id="PTHR14336">
    <property type="entry name" value="TANDEM PH DOMAIN CONTAINING PROTEIN"/>
    <property type="match status" value="1"/>
</dbReference>
<dbReference type="Proteomes" id="UP000078348">
    <property type="component" value="Unassembled WGS sequence"/>
</dbReference>
<evidence type="ECO:0000313" key="2">
    <source>
        <dbReference type="EMBL" id="OAO15760.1"/>
    </source>
</evidence>
<dbReference type="PANTHER" id="PTHR14336:SF8">
    <property type="entry name" value="PROTEIN OPY1"/>
    <property type="match status" value="1"/>
</dbReference>
<dbReference type="OrthoDB" id="185175at2759"/>
<accession>A0A196SFC3</accession>
<dbReference type="SUPFAM" id="SSF50729">
    <property type="entry name" value="PH domain-like"/>
    <property type="match status" value="1"/>
</dbReference>
<sequence length="143" mass="16345">MEMSGCRAFKLLGVPLQTCNAQRERIMPNELAGVNLKHPQFTGFLTKRSAWLKDWRKRYFILKGNKLYFCKSVDADPHGVIDLSKCQTIKSADDVTHKKHSLEIVTTDSTYYMYADTEKEKDDWIGAIGRAIVHSSLRDSDSD</sequence>
<dbReference type="FunFam" id="2.30.29.30:FF:000286">
    <property type="entry name" value="PH-protein kinase domain containing protein"/>
    <property type="match status" value="1"/>
</dbReference>
<dbReference type="STRING" id="478820.A0A196SFC3"/>
<dbReference type="AlphaFoldDB" id="A0A196SFC3"/>
<proteinExistence type="predicted"/>
<dbReference type="Pfam" id="PF00169">
    <property type="entry name" value="PH"/>
    <property type="match status" value="1"/>
</dbReference>
<protein>
    <submittedName>
        <fullName evidence="2">Pleckstrin domain-containing protein</fullName>
    </submittedName>
</protein>
<gene>
    <name evidence="2" type="ORF">AV274_2475</name>
</gene>
<name>A0A196SFC3_BLAHN</name>
<dbReference type="PROSITE" id="PS50003">
    <property type="entry name" value="PH_DOMAIN"/>
    <property type="match status" value="1"/>
</dbReference>
<dbReference type="Gene3D" id="2.30.29.30">
    <property type="entry name" value="Pleckstrin-homology domain (PH domain)/Phosphotyrosine-binding domain (PTB)"/>
    <property type="match status" value="1"/>
</dbReference>
<evidence type="ECO:0000313" key="3">
    <source>
        <dbReference type="Proteomes" id="UP000078348"/>
    </source>
</evidence>
<feature type="domain" description="PH" evidence="1">
    <location>
        <begin position="38"/>
        <end position="133"/>
    </location>
</feature>
<reference evidence="2 3" key="1">
    <citation type="submission" date="2016-05" db="EMBL/GenBank/DDBJ databases">
        <title>Nuclear genome of Blastocystis sp. subtype 1 NandII.</title>
        <authorList>
            <person name="Gentekaki E."/>
            <person name="Curtis B."/>
            <person name="Stairs C."/>
            <person name="Eme L."/>
            <person name="Herman E."/>
            <person name="Klimes V."/>
            <person name="Arias M.C."/>
            <person name="Elias M."/>
            <person name="Hilliou F."/>
            <person name="Klute M."/>
            <person name="Malik S.-B."/>
            <person name="Pightling A."/>
            <person name="Rachubinski R."/>
            <person name="Salas D."/>
            <person name="Schlacht A."/>
            <person name="Suga H."/>
            <person name="Archibald J."/>
            <person name="Ball S.G."/>
            <person name="Clark G."/>
            <person name="Dacks J."/>
            <person name="Van Der Giezen M."/>
            <person name="Tsaousis A."/>
            <person name="Roger A."/>
        </authorList>
    </citation>
    <scope>NUCLEOTIDE SEQUENCE [LARGE SCALE GENOMIC DNA]</scope>
    <source>
        <strain evidence="3">ATCC 50177 / NandII</strain>
    </source>
</reference>
<dbReference type="SMART" id="SM00233">
    <property type="entry name" value="PH"/>
    <property type="match status" value="1"/>
</dbReference>